<dbReference type="InterPro" id="IPR049177">
    <property type="entry name" value="MgtC_SapB_SrpB_YhiD_N"/>
</dbReference>
<dbReference type="PANTHER" id="PTHR33778:SF1">
    <property type="entry name" value="MAGNESIUM TRANSPORTER YHID-RELATED"/>
    <property type="match status" value="1"/>
</dbReference>
<keyword evidence="10" id="KW-1185">Reference proteome</keyword>
<evidence type="ECO:0000313" key="10">
    <source>
        <dbReference type="Proteomes" id="UP001596310"/>
    </source>
</evidence>
<comment type="caution">
    <text evidence="9">The sequence shown here is derived from an EMBL/GenBank/DDBJ whole genome shotgun (WGS) entry which is preliminary data.</text>
</comment>
<feature type="transmembrane region" description="Helical" evidence="7">
    <location>
        <begin position="12"/>
        <end position="29"/>
    </location>
</feature>
<comment type="similarity">
    <text evidence="2">Belongs to the MgtC/SapB family.</text>
</comment>
<evidence type="ECO:0000256" key="3">
    <source>
        <dbReference type="ARBA" id="ARBA00022475"/>
    </source>
</evidence>
<evidence type="ECO:0000256" key="7">
    <source>
        <dbReference type="SAM" id="Phobius"/>
    </source>
</evidence>
<dbReference type="RefSeq" id="WP_125600687.1">
    <property type="nucleotide sequence ID" value="NZ_JBHSSM010000019.1"/>
</dbReference>
<reference evidence="10" key="1">
    <citation type="journal article" date="2019" name="Int. J. Syst. Evol. Microbiol.">
        <title>The Global Catalogue of Microorganisms (GCM) 10K type strain sequencing project: providing services to taxonomists for standard genome sequencing and annotation.</title>
        <authorList>
            <consortium name="The Broad Institute Genomics Platform"/>
            <consortium name="The Broad Institute Genome Sequencing Center for Infectious Disease"/>
            <person name="Wu L."/>
            <person name="Ma J."/>
        </authorList>
    </citation>
    <scope>NUCLEOTIDE SEQUENCE [LARGE SCALE GENOMIC DNA]</scope>
    <source>
        <strain evidence="10">CCM 8897</strain>
    </source>
</reference>
<dbReference type="Pfam" id="PF02308">
    <property type="entry name" value="MgtC"/>
    <property type="match status" value="1"/>
</dbReference>
<evidence type="ECO:0000256" key="5">
    <source>
        <dbReference type="ARBA" id="ARBA00022989"/>
    </source>
</evidence>
<dbReference type="Proteomes" id="UP001596310">
    <property type="component" value="Unassembled WGS sequence"/>
</dbReference>
<organism evidence="9 10">
    <name type="scientific">Lapidilactobacillus achengensis</name>
    <dbReference type="NCBI Taxonomy" id="2486000"/>
    <lineage>
        <taxon>Bacteria</taxon>
        <taxon>Bacillati</taxon>
        <taxon>Bacillota</taxon>
        <taxon>Bacilli</taxon>
        <taxon>Lactobacillales</taxon>
        <taxon>Lactobacillaceae</taxon>
        <taxon>Lapidilactobacillus</taxon>
    </lineage>
</organism>
<evidence type="ECO:0000256" key="4">
    <source>
        <dbReference type="ARBA" id="ARBA00022692"/>
    </source>
</evidence>
<comment type="subcellular location">
    <subcellularLocation>
        <location evidence="1">Cell membrane</location>
        <topology evidence="1">Multi-pass membrane protein</topology>
    </subcellularLocation>
</comment>
<dbReference type="InterPro" id="IPR003416">
    <property type="entry name" value="MgtC/SapB/SrpB/YhiD_fam"/>
</dbReference>
<dbReference type="PANTHER" id="PTHR33778">
    <property type="entry name" value="PROTEIN MGTC"/>
    <property type="match status" value="1"/>
</dbReference>
<dbReference type="EMBL" id="JBHSSM010000019">
    <property type="protein sequence ID" value="MFC6315658.1"/>
    <property type="molecule type" value="Genomic_DNA"/>
</dbReference>
<dbReference type="PRINTS" id="PR01837">
    <property type="entry name" value="MGTCSAPBPROT"/>
</dbReference>
<evidence type="ECO:0000256" key="1">
    <source>
        <dbReference type="ARBA" id="ARBA00004651"/>
    </source>
</evidence>
<feature type="transmembrane region" description="Helical" evidence="7">
    <location>
        <begin position="136"/>
        <end position="158"/>
    </location>
</feature>
<keyword evidence="6 7" id="KW-0472">Membrane</keyword>
<evidence type="ECO:0000259" key="8">
    <source>
        <dbReference type="Pfam" id="PF02308"/>
    </source>
</evidence>
<accession>A0ABW1URL7</accession>
<keyword evidence="3" id="KW-1003">Cell membrane</keyword>
<evidence type="ECO:0000313" key="9">
    <source>
        <dbReference type="EMBL" id="MFC6315658.1"/>
    </source>
</evidence>
<gene>
    <name evidence="9" type="ORF">ACFQHW_08800</name>
</gene>
<name>A0ABW1URL7_9LACO</name>
<evidence type="ECO:0000256" key="6">
    <source>
        <dbReference type="ARBA" id="ARBA00023136"/>
    </source>
</evidence>
<proteinExistence type="inferred from homology"/>
<feature type="transmembrane region" description="Helical" evidence="7">
    <location>
        <begin position="84"/>
        <end position="103"/>
    </location>
</feature>
<feature type="domain" description="MgtC/SapB/SrpB/YhiD N-terminal" evidence="8">
    <location>
        <begin position="16"/>
        <end position="151"/>
    </location>
</feature>
<keyword evidence="5 7" id="KW-1133">Transmembrane helix</keyword>
<keyword evidence="4 7" id="KW-0812">Transmembrane</keyword>
<sequence length="237" mass="25702">MILKLSVTTVEILIRLLAAVVISGLIGYDREQKNHPAGIRTHILVCVGACVIAMIQQEIGFEALAFAKAQPQFAGVIRADEARLIAQVVSGIGFLGAGTIVVTHRAVTGLTTAASLWATAGLGLAVGMGYYRIAGISALVVLAVLALLKKVIVVHPAFKRVEIQYTEKTATREQLQAYFADKKIKIERVSFKVSRLDSGVVYTNVYAIDLPHEMSYVQLVDDLSAFDHMQQVRLVNV</sequence>
<evidence type="ECO:0000256" key="2">
    <source>
        <dbReference type="ARBA" id="ARBA00009298"/>
    </source>
</evidence>
<protein>
    <submittedName>
        <fullName evidence="9">MgtC/SapB family protein</fullName>
    </submittedName>
</protein>